<sequence>MSGSLIDRVRERLAAESGPLRPNVVAAAIRAESGGVLGDTEVLSNLRVLQTELSGAGILEPLLCADGVTDVLVTAPDAVWVDDGNSLRRSEIRFADEAAVRRLAQRLALAAGRRLDDAQPWVDGQLTGVGSGRFAVRLHAVLPPIAADGTCLSLRVLRPATQDLAALTAAGAIAPQAAQLLADILAARLAFLVSGGTGAGKTTLLAAMLGAVSPDERIVCVEDAAELAPPHPHLVKLVARCANVEGVGEVTVRQLVRQALRMRPDRIVVGEVRGAEVVDLLAALNTGHDGGAGTVHANSPARSRRDWKRWPPWAALAGPHCIVSSLQRSKCCCTSRGTGPAVADLPRSPCYAKATAGESMSSRYGRRDAGSQTPQTICAACWTPGCRRDWPSGCRVDVVARGGGVALISAARLARAAHRIGSRAEGGRGGPPDVPRRWRPYCCH</sequence>
<dbReference type="AlphaFoldDB" id="X8EET9"/>
<dbReference type="InterPro" id="IPR027417">
    <property type="entry name" value="P-loop_NTPase"/>
</dbReference>
<dbReference type="InterPro" id="IPR050921">
    <property type="entry name" value="T4SS_GSP_E_ATPase"/>
</dbReference>
<evidence type="ECO:0000313" key="3">
    <source>
        <dbReference type="EMBL" id="EUA78701.1"/>
    </source>
</evidence>
<dbReference type="Pfam" id="PF00437">
    <property type="entry name" value="T2SSE"/>
    <property type="match status" value="1"/>
</dbReference>
<dbReference type="FunFam" id="3.30.450.380:FF:000002">
    <property type="entry name" value="Secretion protein, partial"/>
    <property type="match status" value="1"/>
</dbReference>
<protein>
    <submittedName>
        <fullName evidence="3">Type II/IV secretion system family protein</fullName>
    </submittedName>
</protein>
<name>X8EET9_MYCXE</name>
<dbReference type="GO" id="GO:0016887">
    <property type="term" value="F:ATP hydrolysis activity"/>
    <property type="evidence" value="ECO:0007669"/>
    <property type="project" value="InterPro"/>
</dbReference>
<gene>
    <name evidence="3" type="ORF">I553_2992</name>
</gene>
<organism evidence="3">
    <name type="scientific">Mycobacterium xenopi 4042</name>
    <dbReference type="NCBI Taxonomy" id="1299334"/>
    <lineage>
        <taxon>Bacteria</taxon>
        <taxon>Bacillati</taxon>
        <taxon>Actinomycetota</taxon>
        <taxon>Actinomycetes</taxon>
        <taxon>Mycobacteriales</taxon>
        <taxon>Mycobacteriaceae</taxon>
        <taxon>Mycobacterium</taxon>
    </lineage>
</organism>
<comment type="similarity">
    <text evidence="1">Belongs to the GSP E family.</text>
</comment>
<evidence type="ECO:0000259" key="2">
    <source>
        <dbReference type="Pfam" id="PF00437"/>
    </source>
</evidence>
<dbReference type="SUPFAM" id="SSF52540">
    <property type="entry name" value="P-loop containing nucleoside triphosphate hydrolases"/>
    <property type="match status" value="1"/>
</dbReference>
<dbReference type="Gene3D" id="3.40.50.300">
    <property type="entry name" value="P-loop containing nucleotide triphosphate hydrolases"/>
    <property type="match status" value="1"/>
</dbReference>
<dbReference type="NCBIfam" id="TIGR03819">
    <property type="entry name" value="heli_sec_ATPase"/>
    <property type="match status" value="1"/>
</dbReference>
<dbReference type="EMBL" id="JAOB01000004">
    <property type="protein sequence ID" value="EUA78701.1"/>
    <property type="molecule type" value="Genomic_DNA"/>
</dbReference>
<dbReference type="InterPro" id="IPR001482">
    <property type="entry name" value="T2SS/T4SS_dom"/>
</dbReference>
<dbReference type="PATRIC" id="fig|1299334.3.peg.230"/>
<reference evidence="3" key="1">
    <citation type="submission" date="2014-01" db="EMBL/GenBank/DDBJ databases">
        <authorList>
            <person name="Brown-Elliot B."/>
            <person name="Wallace R."/>
            <person name="Lenaerts A."/>
            <person name="Ordway D."/>
            <person name="DeGroote M.A."/>
            <person name="Parker T."/>
            <person name="Sizemore C."/>
            <person name="Tallon L.J."/>
            <person name="Sadzewicz L.K."/>
            <person name="Sengamalay N."/>
            <person name="Fraser C.M."/>
            <person name="Hine E."/>
            <person name="Shefchek K.A."/>
            <person name="Das S.P."/>
            <person name="Tettelin H."/>
        </authorList>
    </citation>
    <scope>NUCLEOTIDE SEQUENCE [LARGE SCALE GENOMIC DNA]</scope>
    <source>
        <strain evidence="3">4042</strain>
    </source>
</reference>
<dbReference type="InterPro" id="IPR022399">
    <property type="entry name" value="TadA-like_ATPase"/>
</dbReference>
<feature type="domain" description="Bacterial type II secretion system protein E" evidence="2">
    <location>
        <begin position="54"/>
        <end position="300"/>
    </location>
</feature>
<dbReference type="Gene3D" id="3.30.450.380">
    <property type="match status" value="1"/>
</dbReference>
<accession>X8EET9</accession>
<proteinExistence type="inferred from homology"/>
<dbReference type="PANTHER" id="PTHR30486">
    <property type="entry name" value="TWITCHING MOTILITY PROTEIN PILT"/>
    <property type="match status" value="1"/>
</dbReference>
<evidence type="ECO:0000256" key="1">
    <source>
        <dbReference type="ARBA" id="ARBA00006611"/>
    </source>
</evidence>
<dbReference type="PANTHER" id="PTHR30486:SF6">
    <property type="entry name" value="TYPE IV PILUS RETRACTATION ATPASE PILT"/>
    <property type="match status" value="1"/>
</dbReference>
<comment type="caution">
    <text evidence="3">The sequence shown here is derived from an EMBL/GenBank/DDBJ whole genome shotgun (WGS) entry which is preliminary data.</text>
</comment>
<dbReference type="CDD" id="cd01130">
    <property type="entry name" value="VirB11-like_ATPase"/>
    <property type="match status" value="1"/>
</dbReference>